<keyword evidence="5 13" id="KW-0028">Amino-acid biosynthesis</keyword>
<dbReference type="Proteomes" id="UP001596505">
    <property type="component" value="Unassembled WGS sequence"/>
</dbReference>
<dbReference type="EC" id="2.7.1.39" evidence="3 13"/>
<dbReference type="InterPro" id="IPR036554">
    <property type="entry name" value="GHMP_kinase_C_sf"/>
</dbReference>
<evidence type="ECO:0000313" key="16">
    <source>
        <dbReference type="EMBL" id="MFC7394465.1"/>
    </source>
</evidence>
<comment type="pathway">
    <text evidence="1 13">Amino-acid biosynthesis; L-threonine biosynthesis; L-threonine from L-aspartate: step 4/5.</text>
</comment>
<keyword evidence="9 13" id="KW-0418">Kinase</keyword>
<dbReference type="InterPro" id="IPR013750">
    <property type="entry name" value="GHMP_kinase_C_dom"/>
</dbReference>
<keyword evidence="6 13" id="KW-0808">Transferase</keyword>
<dbReference type="EMBL" id="JBHTCO010000020">
    <property type="protein sequence ID" value="MFC7394465.1"/>
    <property type="molecule type" value="Genomic_DNA"/>
</dbReference>
<feature type="binding site" evidence="13">
    <location>
        <begin position="88"/>
        <end position="98"/>
    </location>
    <ligand>
        <name>ATP</name>
        <dbReference type="ChEBI" id="CHEBI:30616"/>
    </ligand>
</feature>
<dbReference type="InterPro" id="IPR000870">
    <property type="entry name" value="Homoserine_kinase"/>
</dbReference>
<evidence type="ECO:0000256" key="8">
    <source>
        <dbReference type="ARBA" id="ARBA00022741"/>
    </source>
</evidence>
<evidence type="ECO:0000256" key="2">
    <source>
        <dbReference type="ARBA" id="ARBA00007370"/>
    </source>
</evidence>
<evidence type="ECO:0000256" key="4">
    <source>
        <dbReference type="ARBA" id="ARBA00017858"/>
    </source>
</evidence>
<accession>A0ABW2Q0I0</accession>
<evidence type="ECO:0000256" key="7">
    <source>
        <dbReference type="ARBA" id="ARBA00022697"/>
    </source>
</evidence>
<dbReference type="InterPro" id="IPR020568">
    <property type="entry name" value="Ribosomal_Su5_D2-typ_SF"/>
</dbReference>
<dbReference type="InterPro" id="IPR014721">
    <property type="entry name" value="Ribsml_uS5_D2-typ_fold_subgr"/>
</dbReference>
<dbReference type="SUPFAM" id="SSF55060">
    <property type="entry name" value="GHMP Kinase, C-terminal domain"/>
    <property type="match status" value="1"/>
</dbReference>
<comment type="subcellular location">
    <subcellularLocation>
        <location evidence="13">Cytoplasm</location>
    </subcellularLocation>
</comment>
<evidence type="ECO:0000313" key="17">
    <source>
        <dbReference type="Proteomes" id="UP001596505"/>
    </source>
</evidence>
<evidence type="ECO:0000256" key="10">
    <source>
        <dbReference type="ARBA" id="ARBA00022840"/>
    </source>
</evidence>
<dbReference type="Pfam" id="PF08544">
    <property type="entry name" value="GHMP_kinases_C"/>
    <property type="match status" value="1"/>
</dbReference>
<dbReference type="HAMAP" id="MF_00384">
    <property type="entry name" value="Homoser_kinase"/>
    <property type="match status" value="1"/>
</dbReference>
<evidence type="ECO:0000256" key="12">
    <source>
        <dbReference type="ARBA" id="ARBA00049954"/>
    </source>
</evidence>
<evidence type="ECO:0000256" key="5">
    <source>
        <dbReference type="ARBA" id="ARBA00022605"/>
    </source>
</evidence>
<dbReference type="PANTHER" id="PTHR20861:SF1">
    <property type="entry name" value="HOMOSERINE KINASE"/>
    <property type="match status" value="1"/>
</dbReference>
<dbReference type="RefSeq" id="WP_380967852.1">
    <property type="nucleotide sequence ID" value="NZ_JBHTCO010000020.1"/>
</dbReference>
<evidence type="ECO:0000256" key="11">
    <source>
        <dbReference type="ARBA" id="ARBA00049375"/>
    </source>
</evidence>
<dbReference type="NCBIfam" id="TIGR00191">
    <property type="entry name" value="thrB"/>
    <property type="match status" value="1"/>
</dbReference>
<comment type="catalytic activity">
    <reaction evidence="11 13">
        <text>L-homoserine + ATP = O-phospho-L-homoserine + ADP + H(+)</text>
        <dbReference type="Rhea" id="RHEA:13985"/>
        <dbReference type="ChEBI" id="CHEBI:15378"/>
        <dbReference type="ChEBI" id="CHEBI:30616"/>
        <dbReference type="ChEBI" id="CHEBI:57476"/>
        <dbReference type="ChEBI" id="CHEBI:57590"/>
        <dbReference type="ChEBI" id="CHEBI:456216"/>
        <dbReference type="EC" id="2.7.1.39"/>
    </reaction>
</comment>
<keyword evidence="7 13" id="KW-0791">Threonine biosynthesis</keyword>
<evidence type="ECO:0000259" key="14">
    <source>
        <dbReference type="Pfam" id="PF00288"/>
    </source>
</evidence>
<dbReference type="Pfam" id="PF00288">
    <property type="entry name" value="GHMP_kinases_N"/>
    <property type="match status" value="1"/>
</dbReference>
<keyword evidence="10 13" id="KW-0067">ATP-binding</keyword>
<keyword evidence="8 13" id="KW-0547">Nucleotide-binding</keyword>
<organism evidence="16 17">
    <name type="scientific">Scopulibacillus cellulosilyticus</name>
    <dbReference type="NCBI Taxonomy" id="2665665"/>
    <lineage>
        <taxon>Bacteria</taxon>
        <taxon>Bacillati</taxon>
        <taxon>Bacillota</taxon>
        <taxon>Bacilli</taxon>
        <taxon>Bacillales</taxon>
        <taxon>Sporolactobacillaceae</taxon>
        <taxon>Scopulibacillus</taxon>
    </lineage>
</organism>
<dbReference type="PROSITE" id="PS00627">
    <property type="entry name" value="GHMP_KINASES_ATP"/>
    <property type="match status" value="1"/>
</dbReference>
<evidence type="ECO:0000256" key="9">
    <source>
        <dbReference type="ARBA" id="ARBA00022777"/>
    </source>
</evidence>
<reference evidence="17" key="1">
    <citation type="journal article" date="2019" name="Int. J. Syst. Evol. Microbiol.">
        <title>The Global Catalogue of Microorganisms (GCM) 10K type strain sequencing project: providing services to taxonomists for standard genome sequencing and annotation.</title>
        <authorList>
            <consortium name="The Broad Institute Genomics Platform"/>
            <consortium name="The Broad Institute Genome Sequencing Center for Infectious Disease"/>
            <person name="Wu L."/>
            <person name="Ma J."/>
        </authorList>
    </citation>
    <scope>NUCLEOTIDE SEQUENCE [LARGE SCALE GENOMIC DNA]</scope>
    <source>
        <strain evidence="17">CGMCC 1.16305</strain>
    </source>
</reference>
<dbReference type="Gene3D" id="3.30.70.890">
    <property type="entry name" value="GHMP kinase, C-terminal domain"/>
    <property type="match status" value="1"/>
</dbReference>
<dbReference type="PRINTS" id="PR00958">
    <property type="entry name" value="HOMSERKINASE"/>
</dbReference>
<evidence type="ECO:0000256" key="6">
    <source>
        <dbReference type="ARBA" id="ARBA00022679"/>
    </source>
</evidence>
<name>A0ABW2Q0I0_9BACL</name>
<feature type="domain" description="GHMP kinase N-terminal" evidence="14">
    <location>
        <begin position="59"/>
        <end position="141"/>
    </location>
</feature>
<dbReference type="SUPFAM" id="SSF54211">
    <property type="entry name" value="Ribosomal protein S5 domain 2-like"/>
    <property type="match status" value="1"/>
</dbReference>
<proteinExistence type="inferred from homology"/>
<evidence type="ECO:0000256" key="13">
    <source>
        <dbReference type="HAMAP-Rule" id="MF_00384"/>
    </source>
</evidence>
<evidence type="ECO:0000259" key="15">
    <source>
        <dbReference type="Pfam" id="PF08544"/>
    </source>
</evidence>
<gene>
    <name evidence="13 16" type="primary">thrB</name>
    <name evidence="16" type="ORF">ACFQRG_16020</name>
</gene>
<dbReference type="GO" id="GO:0004413">
    <property type="term" value="F:homoserine kinase activity"/>
    <property type="evidence" value="ECO:0007669"/>
    <property type="project" value="UniProtKB-EC"/>
</dbReference>
<comment type="similarity">
    <text evidence="2 13">Belongs to the GHMP kinase family. Homoserine kinase subfamily.</text>
</comment>
<evidence type="ECO:0000256" key="1">
    <source>
        <dbReference type="ARBA" id="ARBA00005015"/>
    </source>
</evidence>
<dbReference type="InterPro" id="IPR006203">
    <property type="entry name" value="GHMP_knse_ATP-bd_CS"/>
</dbReference>
<comment type="function">
    <text evidence="12 13">Catalyzes the ATP-dependent phosphorylation of L-homoserine to L-homoserine phosphate.</text>
</comment>
<dbReference type="InterPro" id="IPR006204">
    <property type="entry name" value="GHMP_kinase_N_dom"/>
</dbReference>
<protein>
    <recommendedName>
        <fullName evidence="4 13">Homoserine kinase</fullName>
        <shortName evidence="13">HK</shortName>
        <shortName evidence="13">HSK</shortName>
        <ecNumber evidence="3 13">2.7.1.39</ecNumber>
    </recommendedName>
</protein>
<sequence length="303" mass="32507">MNQPAFKVKVPASTSNLGPGFDSIGLAVNRYLYLNVEAANSWQIVFDTGSDDLPEVKENIIYQAAQMVGEKYNQTLPPLSIKMHSEIPLARGLGSSAAAIVAGIEIADTVLKLQLSCREKAHLASCIEGHPDNATASVYGGLTVSVHTDEETETVVLPAPNIDLIAMIPAVELKTKDSRNVLPQTLPYSKSIKGSAVGNVLVAAILQDNWELAGKMMDQDIFHQPYREPLVPDLPKIAAFGRDFGVLGTSLSGAGPTINCFIPKGKGEHIASLMSAAFPDYQCDILSPVSHGARKLVKEEKIF</sequence>
<dbReference type="Gene3D" id="3.30.230.10">
    <property type="match status" value="1"/>
</dbReference>
<dbReference type="PANTHER" id="PTHR20861">
    <property type="entry name" value="HOMOSERINE/4-DIPHOSPHOCYTIDYL-2-C-METHYL-D-ERYTHRITOL KINASE"/>
    <property type="match status" value="1"/>
</dbReference>
<feature type="domain" description="GHMP kinase C-terminal" evidence="15">
    <location>
        <begin position="202"/>
        <end position="279"/>
    </location>
</feature>
<comment type="caution">
    <text evidence="16">The sequence shown here is derived from an EMBL/GenBank/DDBJ whole genome shotgun (WGS) entry which is preliminary data.</text>
</comment>
<dbReference type="PIRSF" id="PIRSF000676">
    <property type="entry name" value="Homoser_kin"/>
    <property type="match status" value="1"/>
</dbReference>
<evidence type="ECO:0000256" key="3">
    <source>
        <dbReference type="ARBA" id="ARBA00012078"/>
    </source>
</evidence>
<keyword evidence="13" id="KW-0963">Cytoplasm</keyword>
<keyword evidence="17" id="KW-1185">Reference proteome</keyword>